<sequence length="428" mass="49300">MGLNGIEKIIILRGCNKTRFLPEDVLVQILFRLPDKALVRFKSVSKAWYFIISRICIQYTRPAVDGLFLRTYHPFKNQYQYISRTPRNPLLTHFFSDQLPEKWCLREVVFGNFASLSGEEEDNSGKTQVFGWKECIDSFRLPFKPDPDDLIASCNGLLLFVDIDSSRYYVSNPLTRQCVSIPPPPWTQKTRLYAALAFDPSKSSHYKVVRFAWPVTQPDMVLDIYSSADKSWSSHSLQLDPRITTLNMIRPATYFDGAFFRLSVTWNVVRFDVRDQVSVGVIQLPSSYKECNRLMGSMGLLKGSLCYANDCFDMLHIWSLENIYGENIWNLRYKINIRDLTCGLDLHRESTPASSEWIGPIAFHPSANVVYLGTSIVILRYNLENYKLEELTRIEEDSFLPGCYCAALTYVRYLAPFNDDGHISAVHF</sequence>
<protein>
    <recommendedName>
        <fullName evidence="1">F-box domain-containing protein</fullName>
    </recommendedName>
</protein>
<reference evidence="3" key="1">
    <citation type="journal article" date="2024" name="IScience">
        <title>Strigolactones Initiate the Formation of Haustorium-like Structures in Castilleja.</title>
        <authorList>
            <person name="Buerger M."/>
            <person name="Peterson D."/>
            <person name="Chory J."/>
        </authorList>
    </citation>
    <scope>NUCLEOTIDE SEQUENCE [LARGE SCALE GENOMIC DNA]</scope>
</reference>
<dbReference type="Proteomes" id="UP001632038">
    <property type="component" value="Unassembled WGS sequence"/>
</dbReference>
<comment type="caution">
    <text evidence="2">The sequence shown here is derived from an EMBL/GenBank/DDBJ whole genome shotgun (WGS) entry which is preliminary data.</text>
</comment>
<dbReference type="Gene3D" id="1.20.1280.50">
    <property type="match status" value="1"/>
</dbReference>
<gene>
    <name evidence="2" type="ORF">CASFOL_014204</name>
</gene>
<dbReference type="InterPro" id="IPR056592">
    <property type="entry name" value="Beta-prop_At3g26010-like"/>
</dbReference>
<dbReference type="AlphaFoldDB" id="A0ABD3DR72"/>
<dbReference type="Pfam" id="PF00646">
    <property type="entry name" value="F-box"/>
    <property type="match status" value="1"/>
</dbReference>
<organism evidence="2 3">
    <name type="scientific">Castilleja foliolosa</name>
    <dbReference type="NCBI Taxonomy" id="1961234"/>
    <lineage>
        <taxon>Eukaryota</taxon>
        <taxon>Viridiplantae</taxon>
        <taxon>Streptophyta</taxon>
        <taxon>Embryophyta</taxon>
        <taxon>Tracheophyta</taxon>
        <taxon>Spermatophyta</taxon>
        <taxon>Magnoliopsida</taxon>
        <taxon>eudicotyledons</taxon>
        <taxon>Gunneridae</taxon>
        <taxon>Pentapetalae</taxon>
        <taxon>asterids</taxon>
        <taxon>lamiids</taxon>
        <taxon>Lamiales</taxon>
        <taxon>Orobanchaceae</taxon>
        <taxon>Pedicularideae</taxon>
        <taxon>Castillejinae</taxon>
        <taxon>Castilleja</taxon>
    </lineage>
</organism>
<evidence type="ECO:0000259" key="1">
    <source>
        <dbReference type="SMART" id="SM00256"/>
    </source>
</evidence>
<dbReference type="InterPro" id="IPR017451">
    <property type="entry name" value="F-box-assoc_interact_dom"/>
</dbReference>
<accession>A0ABD3DR72</accession>
<keyword evidence="3" id="KW-1185">Reference proteome</keyword>
<evidence type="ECO:0000313" key="3">
    <source>
        <dbReference type="Proteomes" id="UP001632038"/>
    </source>
</evidence>
<dbReference type="InterPro" id="IPR055290">
    <property type="entry name" value="At3g26010-like"/>
</dbReference>
<dbReference type="PANTHER" id="PTHR35546:SF25">
    <property type="entry name" value="F-BOX DOMAIN-CONTAINING PROTEIN"/>
    <property type="match status" value="1"/>
</dbReference>
<dbReference type="InterPro" id="IPR001810">
    <property type="entry name" value="F-box_dom"/>
</dbReference>
<evidence type="ECO:0000313" key="2">
    <source>
        <dbReference type="EMBL" id="KAL3643389.1"/>
    </source>
</evidence>
<dbReference type="NCBIfam" id="TIGR01640">
    <property type="entry name" value="F_box_assoc_1"/>
    <property type="match status" value="1"/>
</dbReference>
<name>A0ABD3DR72_9LAMI</name>
<dbReference type="SMART" id="SM00256">
    <property type="entry name" value="FBOX"/>
    <property type="match status" value="1"/>
</dbReference>
<dbReference type="PANTHER" id="PTHR35546">
    <property type="entry name" value="F-BOX PROTEIN INTERACTION DOMAIN PROTEIN-RELATED"/>
    <property type="match status" value="1"/>
</dbReference>
<dbReference type="SUPFAM" id="SSF81383">
    <property type="entry name" value="F-box domain"/>
    <property type="match status" value="1"/>
</dbReference>
<dbReference type="InterPro" id="IPR036047">
    <property type="entry name" value="F-box-like_dom_sf"/>
</dbReference>
<proteinExistence type="predicted"/>
<dbReference type="Pfam" id="PF24750">
    <property type="entry name" value="b-prop_At3g26010-like"/>
    <property type="match status" value="1"/>
</dbReference>
<feature type="domain" description="F-box" evidence="1">
    <location>
        <begin position="21"/>
        <end position="61"/>
    </location>
</feature>
<dbReference type="EMBL" id="JAVIJP010000016">
    <property type="protein sequence ID" value="KAL3643389.1"/>
    <property type="molecule type" value="Genomic_DNA"/>
</dbReference>